<dbReference type="SUPFAM" id="SSF52080">
    <property type="entry name" value="Ribosomal proteins L15p and L18e"/>
    <property type="match status" value="1"/>
</dbReference>
<dbReference type="AlphaFoldDB" id="A0A1H1WVD4"/>
<dbReference type="GO" id="GO:0006412">
    <property type="term" value="P:translation"/>
    <property type="evidence" value="ECO:0007669"/>
    <property type="project" value="UniProtKB-UniRule"/>
</dbReference>
<dbReference type="GO" id="GO:0019843">
    <property type="term" value="F:rRNA binding"/>
    <property type="evidence" value="ECO:0007669"/>
    <property type="project" value="UniProtKB-UniRule"/>
</dbReference>
<evidence type="ECO:0000256" key="6">
    <source>
        <dbReference type="HAMAP-Rule" id="MF_01341"/>
    </source>
</evidence>
<dbReference type="GO" id="GO:0003735">
    <property type="term" value="F:structural constituent of ribosome"/>
    <property type="evidence" value="ECO:0007669"/>
    <property type="project" value="InterPro"/>
</dbReference>
<dbReference type="EMBL" id="LT629751">
    <property type="protein sequence ID" value="SDT00600.1"/>
    <property type="molecule type" value="Genomic_DNA"/>
</dbReference>
<dbReference type="PROSITE" id="PS00475">
    <property type="entry name" value="RIBOSOMAL_L15"/>
    <property type="match status" value="1"/>
</dbReference>
<dbReference type="Proteomes" id="UP000243359">
    <property type="component" value="Chromosome I"/>
</dbReference>
<comment type="subunit">
    <text evidence="6">Part of the 50S ribosomal subunit.</text>
</comment>
<evidence type="ECO:0000313" key="10">
    <source>
        <dbReference type="EMBL" id="SDT00600.1"/>
    </source>
</evidence>
<accession>A0A1H1WVD4</accession>
<keyword evidence="5 6" id="KW-0687">Ribonucleoprotein</keyword>
<comment type="similarity">
    <text evidence="1 6 7">Belongs to the universal ribosomal protein uL15 family.</text>
</comment>
<evidence type="ECO:0000256" key="8">
    <source>
        <dbReference type="SAM" id="MobiDB-lite"/>
    </source>
</evidence>
<evidence type="ECO:0000259" key="9">
    <source>
        <dbReference type="Pfam" id="PF00828"/>
    </source>
</evidence>
<dbReference type="Gene3D" id="3.100.10.10">
    <property type="match status" value="1"/>
</dbReference>
<dbReference type="PANTHER" id="PTHR12934:SF11">
    <property type="entry name" value="LARGE RIBOSOMAL SUBUNIT PROTEIN UL15M"/>
    <property type="match status" value="1"/>
</dbReference>
<evidence type="ECO:0000313" key="11">
    <source>
        <dbReference type="Proteomes" id="UP000243359"/>
    </source>
</evidence>
<dbReference type="STRING" id="1392877.SAMN05216221_3200"/>
<keyword evidence="11" id="KW-1185">Reference proteome</keyword>
<dbReference type="InterPro" id="IPR021131">
    <property type="entry name" value="Ribosomal_uL15/eL18"/>
</dbReference>
<protein>
    <recommendedName>
        <fullName evidence="6">Large ribosomal subunit protein uL15</fullName>
    </recommendedName>
</protein>
<evidence type="ECO:0000256" key="3">
    <source>
        <dbReference type="ARBA" id="ARBA00022884"/>
    </source>
</evidence>
<dbReference type="InterPro" id="IPR036227">
    <property type="entry name" value="Ribosomal_uL15/eL18_sf"/>
</dbReference>
<evidence type="ECO:0000256" key="5">
    <source>
        <dbReference type="ARBA" id="ARBA00023274"/>
    </source>
</evidence>
<keyword evidence="2 6" id="KW-0699">rRNA-binding</keyword>
<comment type="function">
    <text evidence="6">Binds to the 23S rRNA.</text>
</comment>
<keyword evidence="3 6" id="KW-0694">RNA-binding</keyword>
<reference evidence="11" key="1">
    <citation type="submission" date="2016-10" db="EMBL/GenBank/DDBJ databases">
        <authorList>
            <person name="Varghese N."/>
            <person name="Submissions S."/>
        </authorList>
    </citation>
    <scope>NUCLEOTIDE SEQUENCE [LARGE SCALE GENOMIC DNA]</scope>
    <source>
        <strain evidence="11">KCTC 32247</strain>
    </source>
</reference>
<proteinExistence type="inferred from homology"/>
<feature type="domain" description="Large ribosomal subunit protein uL15/eL18" evidence="9">
    <location>
        <begin position="87"/>
        <end position="145"/>
    </location>
</feature>
<evidence type="ECO:0000256" key="4">
    <source>
        <dbReference type="ARBA" id="ARBA00022980"/>
    </source>
</evidence>
<evidence type="ECO:0000256" key="7">
    <source>
        <dbReference type="RuleBase" id="RU003888"/>
    </source>
</evidence>
<dbReference type="HAMAP" id="MF_01341">
    <property type="entry name" value="Ribosomal_uL15"/>
    <property type="match status" value="1"/>
</dbReference>
<dbReference type="NCBIfam" id="TIGR01071">
    <property type="entry name" value="rplO_bact"/>
    <property type="match status" value="1"/>
</dbReference>
<name>A0A1H1WVD4_9PSED</name>
<evidence type="ECO:0000256" key="2">
    <source>
        <dbReference type="ARBA" id="ARBA00022730"/>
    </source>
</evidence>
<dbReference type="FunFam" id="3.100.10.10:FF:000003">
    <property type="entry name" value="50S ribosomal protein L15"/>
    <property type="match status" value="1"/>
</dbReference>
<evidence type="ECO:0000256" key="1">
    <source>
        <dbReference type="ARBA" id="ARBA00007320"/>
    </source>
</evidence>
<dbReference type="PANTHER" id="PTHR12934">
    <property type="entry name" value="50S RIBOSOMAL PROTEIN L15"/>
    <property type="match status" value="1"/>
</dbReference>
<dbReference type="Pfam" id="PF00828">
    <property type="entry name" value="Ribosomal_L27A"/>
    <property type="match status" value="1"/>
</dbReference>
<feature type="compositionally biased region" description="Gly residues" evidence="8">
    <location>
        <begin position="23"/>
        <end position="33"/>
    </location>
</feature>
<keyword evidence="4 6" id="KW-0689">Ribosomal protein</keyword>
<gene>
    <name evidence="6" type="primary">rplO</name>
    <name evidence="10" type="ORF">SAMN05216221_3200</name>
</gene>
<dbReference type="InterPro" id="IPR005749">
    <property type="entry name" value="Ribosomal_uL15_bac-type"/>
</dbReference>
<sequence length="146" mass="15437">MTMQLNDLRSAPGARREKHRPGRGIGSGLGKTGGRGHKGQTSRTGGKIAPGFEGGQQPLHRRLPKFGFTSLKAMDRAEIRTSELAKVEGDVVTLQSLKDANLVNQNVQRVKVMLSGEVARAVTLKGIAVTKGARAAIEAAGGKIED</sequence>
<dbReference type="InterPro" id="IPR001196">
    <property type="entry name" value="Ribosomal_uL15_CS"/>
</dbReference>
<feature type="region of interest" description="Disordered" evidence="8">
    <location>
        <begin position="1"/>
        <end position="63"/>
    </location>
</feature>
<organism evidence="10 11">
    <name type="scientific">Pseudomonas oryzae</name>
    <dbReference type="NCBI Taxonomy" id="1392877"/>
    <lineage>
        <taxon>Bacteria</taxon>
        <taxon>Pseudomonadati</taxon>
        <taxon>Pseudomonadota</taxon>
        <taxon>Gammaproteobacteria</taxon>
        <taxon>Pseudomonadales</taxon>
        <taxon>Pseudomonadaceae</taxon>
        <taxon>Pseudomonas</taxon>
    </lineage>
</organism>
<dbReference type="GO" id="GO:0022625">
    <property type="term" value="C:cytosolic large ribosomal subunit"/>
    <property type="evidence" value="ECO:0007669"/>
    <property type="project" value="TreeGrafter"/>
</dbReference>
<dbReference type="InterPro" id="IPR030878">
    <property type="entry name" value="Ribosomal_uL15"/>
</dbReference>